<feature type="region of interest" description="Disordered" evidence="1">
    <location>
        <begin position="70"/>
        <end position="94"/>
    </location>
</feature>
<dbReference type="AlphaFoldDB" id="A0AA37GKP6"/>
<dbReference type="InterPro" id="IPR036047">
    <property type="entry name" value="F-box-like_dom_sf"/>
</dbReference>
<dbReference type="Pfam" id="PF00646">
    <property type="entry name" value="F-box"/>
    <property type="match status" value="1"/>
</dbReference>
<name>A0AA37GKP6_9PEZI</name>
<gene>
    <name evidence="3" type="ORF">ColLi_05312</name>
</gene>
<organism evidence="3 4">
    <name type="scientific">Colletotrichum liriopes</name>
    <dbReference type="NCBI Taxonomy" id="708192"/>
    <lineage>
        <taxon>Eukaryota</taxon>
        <taxon>Fungi</taxon>
        <taxon>Dikarya</taxon>
        <taxon>Ascomycota</taxon>
        <taxon>Pezizomycotina</taxon>
        <taxon>Sordariomycetes</taxon>
        <taxon>Hypocreomycetidae</taxon>
        <taxon>Glomerellales</taxon>
        <taxon>Glomerellaceae</taxon>
        <taxon>Colletotrichum</taxon>
        <taxon>Colletotrichum spaethianum species complex</taxon>
    </lineage>
</organism>
<feature type="domain" description="F-box" evidence="2">
    <location>
        <begin position="17"/>
        <end position="53"/>
    </location>
</feature>
<protein>
    <recommendedName>
        <fullName evidence="2">F-box domain-containing protein</fullName>
    </recommendedName>
</protein>
<dbReference type="EMBL" id="BPPX01000009">
    <property type="protein sequence ID" value="GJC82474.1"/>
    <property type="molecule type" value="Genomic_DNA"/>
</dbReference>
<evidence type="ECO:0000313" key="3">
    <source>
        <dbReference type="EMBL" id="GJC82474.1"/>
    </source>
</evidence>
<dbReference type="CDD" id="cd09917">
    <property type="entry name" value="F-box_SF"/>
    <property type="match status" value="1"/>
</dbReference>
<keyword evidence="4" id="KW-1185">Reference proteome</keyword>
<evidence type="ECO:0000259" key="2">
    <source>
        <dbReference type="PROSITE" id="PS50181"/>
    </source>
</evidence>
<reference evidence="3 4" key="1">
    <citation type="submission" date="2021-07" db="EMBL/GenBank/DDBJ databases">
        <title>Genome data of Colletotrichum spaethianum.</title>
        <authorList>
            <person name="Utami Y.D."/>
            <person name="Hiruma K."/>
        </authorList>
    </citation>
    <scope>NUCLEOTIDE SEQUENCE [LARGE SCALE GENOMIC DNA]</scope>
    <source>
        <strain evidence="3 4">MAFF 242679</strain>
    </source>
</reference>
<evidence type="ECO:0000313" key="4">
    <source>
        <dbReference type="Proteomes" id="UP001055172"/>
    </source>
</evidence>
<dbReference type="SUPFAM" id="SSF81383">
    <property type="entry name" value="F-box domain"/>
    <property type="match status" value="1"/>
</dbReference>
<proteinExistence type="predicted"/>
<dbReference type="Proteomes" id="UP001055172">
    <property type="component" value="Unassembled WGS sequence"/>
</dbReference>
<accession>A0AA37GKP6</accession>
<comment type="caution">
    <text evidence="3">The sequence shown here is derived from an EMBL/GenBank/DDBJ whole genome shotgun (WGS) entry which is preliminary data.</text>
</comment>
<sequence>MAPSPPDSSPATSTPIIEFIAKLPSELSGVVFSHLPNSDIKKLRLVSRRFVRVGGAETCNLSHNMSKLRNNLPRSYHSTSLTPTTAGFSSSRKM</sequence>
<dbReference type="PROSITE" id="PS50181">
    <property type="entry name" value="FBOX"/>
    <property type="match status" value="1"/>
</dbReference>
<evidence type="ECO:0000256" key="1">
    <source>
        <dbReference type="SAM" id="MobiDB-lite"/>
    </source>
</evidence>
<dbReference type="InterPro" id="IPR001810">
    <property type="entry name" value="F-box_dom"/>
</dbReference>